<dbReference type="GeneID" id="96749126"/>
<accession>A0A1R1S4K3</accession>
<dbReference type="PROSITE" id="PS50937">
    <property type="entry name" value="HTH_MERR_2"/>
    <property type="match status" value="1"/>
</dbReference>
<dbReference type="NCBIfam" id="TIGR01950">
    <property type="entry name" value="SoxR"/>
    <property type="match status" value="1"/>
</dbReference>
<dbReference type="STRING" id="67365.GCA_001704635_05733"/>
<dbReference type="Proteomes" id="UP000186168">
    <property type="component" value="Unassembled WGS sequence"/>
</dbReference>
<evidence type="ECO:0000259" key="6">
    <source>
        <dbReference type="PROSITE" id="PS50937"/>
    </source>
</evidence>
<name>A0A1R1S4K3_9ACTN</name>
<dbReference type="InterPro" id="IPR010211">
    <property type="entry name" value="Redox-sen_tscrpt-act_SoxR"/>
</dbReference>
<evidence type="ECO:0000256" key="2">
    <source>
        <dbReference type="ARBA" id="ARBA00023004"/>
    </source>
</evidence>
<evidence type="ECO:0000256" key="3">
    <source>
        <dbReference type="ARBA" id="ARBA00023014"/>
    </source>
</evidence>
<dbReference type="GO" id="GO:0006979">
    <property type="term" value="P:response to oxidative stress"/>
    <property type="evidence" value="ECO:0007669"/>
    <property type="project" value="InterPro"/>
</dbReference>
<dbReference type="InterPro" id="IPR009061">
    <property type="entry name" value="DNA-bd_dom_put_sf"/>
</dbReference>
<dbReference type="CDD" id="cd01110">
    <property type="entry name" value="HTH_SoxR"/>
    <property type="match status" value="1"/>
</dbReference>
<comment type="caution">
    <text evidence="7">The sequence shown here is derived from an EMBL/GenBank/DDBJ whole genome shotgun (WGS) entry which is preliminary data.</text>
</comment>
<keyword evidence="3" id="KW-0411">Iron-sulfur</keyword>
<sequence>MSQISWKTHELTVGELSQRSGVPASALRFYEREGLIHSRRTSGNQRRYTRDTLRRVAFVRSSQRVGIPLARIREVLSLFPQDHVLTREDWARISECWHADLTERIEQLSNLRDSLTECIGCGCLSINKCALANPYDRLGEQGAGARRLLKSCSDSDGPGVCGIGDQDAAGSAKKASAQACSPDAPTGEAMDSVAPASAGSRDCCSTEDPSPSIAVACATDEPSRSSMAR</sequence>
<keyword evidence="4" id="KW-0238">DNA-binding</keyword>
<dbReference type="SUPFAM" id="SSF46955">
    <property type="entry name" value="Putative DNA-binding domain"/>
    <property type="match status" value="1"/>
</dbReference>
<dbReference type="PANTHER" id="PTHR30204">
    <property type="entry name" value="REDOX-CYCLING DRUG-SENSING TRANSCRIPTIONAL ACTIVATOR SOXR"/>
    <property type="match status" value="1"/>
</dbReference>
<dbReference type="InterPro" id="IPR000551">
    <property type="entry name" value="MerR-type_HTH_dom"/>
</dbReference>
<keyword evidence="1" id="KW-0001">2Fe-2S</keyword>
<organism evidence="7 8">
    <name type="scientific">Streptomyces sparsogenes DSM 40356</name>
    <dbReference type="NCBI Taxonomy" id="1331668"/>
    <lineage>
        <taxon>Bacteria</taxon>
        <taxon>Bacillati</taxon>
        <taxon>Actinomycetota</taxon>
        <taxon>Actinomycetes</taxon>
        <taxon>Kitasatosporales</taxon>
        <taxon>Streptomycetaceae</taxon>
        <taxon>Streptomyces</taxon>
    </lineage>
</organism>
<dbReference type="PRINTS" id="PR00040">
    <property type="entry name" value="HTHMERR"/>
</dbReference>
<protein>
    <submittedName>
        <fullName evidence="7">Putative transcriptional regulator</fullName>
    </submittedName>
</protein>
<evidence type="ECO:0000256" key="4">
    <source>
        <dbReference type="ARBA" id="ARBA00023125"/>
    </source>
</evidence>
<keyword evidence="8" id="KW-1185">Reference proteome</keyword>
<keyword evidence="1" id="KW-0479">Metal-binding</keyword>
<dbReference type="RefSeq" id="WP_065961217.1">
    <property type="nucleotide sequence ID" value="NZ_ASQP01000562.1"/>
</dbReference>
<evidence type="ECO:0000256" key="5">
    <source>
        <dbReference type="SAM" id="MobiDB-lite"/>
    </source>
</evidence>
<dbReference type="SMART" id="SM00422">
    <property type="entry name" value="HTH_MERR"/>
    <property type="match status" value="1"/>
</dbReference>
<feature type="region of interest" description="Disordered" evidence="5">
    <location>
        <begin position="178"/>
        <end position="210"/>
    </location>
</feature>
<feature type="domain" description="HTH merR-type" evidence="6">
    <location>
        <begin position="10"/>
        <end position="78"/>
    </location>
</feature>
<dbReference type="Gene3D" id="1.10.1660.10">
    <property type="match status" value="1"/>
</dbReference>
<dbReference type="InterPro" id="IPR047057">
    <property type="entry name" value="MerR_fam"/>
</dbReference>
<evidence type="ECO:0000256" key="1">
    <source>
        <dbReference type="ARBA" id="ARBA00022714"/>
    </source>
</evidence>
<dbReference type="GO" id="GO:0003677">
    <property type="term" value="F:DNA binding"/>
    <property type="evidence" value="ECO:0007669"/>
    <property type="project" value="UniProtKB-KW"/>
</dbReference>
<dbReference type="GO" id="GO:0003700">
    <property type="term" value="F:DNA-binding transcription factor activity"/>
    <property type="evidence" value="ECO:0007669"/>
    <property type="project" value="InterPro"/>
</dbReference>
<evidence type="ECO:0000313" key="7">
    <source>
        <dbReference type="EMBL" id="OMI33112.1"/>
    </source>
</evidence>
<proteinExistence type="predicted"/>
<gene>
    <name evidence="7" type="ORF">SPAR_43056</name>
</gene>
<dbReference type="Pfam" id="PF13411">
    <property type="entry name" value="MerR_1"/>
    <property type="match status" value="1"/>
</dbReference>
<evidence type="ECO:0000313" key="8">
    <source>
        <dbReference type="Proteomes" id="UP000186168"/>
    </source>
</evidence>
<dbReference type="AlphaFoldDB" id="A0A1R1S4K3"/>
<dbReference type="PANTHER" id="PTHR30204:SF0">
    <property type="entry name" value="REDOX-SENSITIVE TRANSCRIPTIONAL ACTIVATOR SOXR"/>
    <property type="match status" value="1"/>
</dbReference>
<keyword evidence="2" id="KW-0408">Iron</keyword>
<dbReference type="EMBL" id="ASQP01000562">
    <property type="protein sequence ID" value="OMI33112.1"/>
    <property type="molecule type" value="Genomic_DNA"/>
</dbReference>
<reference evidence="7 8" key="1">
    <citation type="submission" date="2013-05" db="EMBL/GenBank/DDBJ databases">
        <title>Genome sequence of Streptomyces sparsogenes DSM 40356.</title>
        <authorList>
            <person name="Coyne S."/>
            <person name="Seebeck F.P."/>
        </authorList>
    </citation>
    <scope>NUCLEOTIDE SEQUENCE [LARGE SCALE GENOMIC DNA]</scope>
    <source>
        <strain evidence="7 8">DSM 40356</strain>
    </source>
</reference>
<dbReference type="GO" id="GO:0051537">
    <property type="term" value="F:2 iron, 2 sulfur cluster binding"/>
    <property type="evidence" value="ECO:0007669"/>
    <property type="project" value="UniProtKB-KW"/>
</dbReference>